<dbReference type="NCBIfam" id="NF001109">
    <property type="entry name" value="PRK00136.1"/>
    <property type="match status" value="1"/>
</dbReference>
<sequence length="131" mass="14593">MWSDPVADMLTRIRNAAHMHLDEVKIPASKLKAGIAEALKHEGYILGYDQIEDSRQGILLVQLKYGPMGEPVINKLRRESRPGRRDYRGVDDLPKVLNGLGIAIISTSRGVLSDRRCREQNIGGELLCTVS</sequence>
<evidence type="ECO:0000256" key="4">
    <source>
        <dbReference type="ARBA" id="ARBA00022980"/>
    </source>
</evidence>
<dbReference type="AlphaFoldDB" id="X0SRN2"/>
<keyword evidence="5" id="KW-0687">Ribonucleoprotein</keyword>
<organism evidence="6">
    <name type="scientific">marine sediment metagenome</name>
    <dbReference type="NCBI Taxonomy" id="412755"/>
    <lineage>
        <taxon>unclassified sequences</taxon>
        <taxon>metagenomes</taxon>
        <taxon>ecological metagenomes</taxon>
    </lineage>
</organism>
<name>X0SRN2_9ZZZZ</name>
<comment type="similarity">
    <text evidence="1">Belongs to the universal ribosomal protein uS8 family.</text>
</comment>
<dbReference type="Gene3D" id="3.30.1490.10">
    <property type="match status" value="1"/>
</dbReference>
<evidence type="ECO:0000256" key="5">
    <source>
        <dbReference type="ARBA" id="ARBA00023274"/>
    </source>
</evidence>
<dbReference type="Gene3D" id="3.30.1370.30">
    <property type="match status" value="1"/>
</dbReference>
<keyword evidence="2" id="KW-0699">rRNA-binding</keyword>
<dbReference type="EMBL" id="BARS01008420">
    <property type="protein sequence ID" value="GAF78542.1"/>
    <property type="molecule type" value="Genomic_DNA"/>
</dbReference>
<dbReference type="GO" id="GO:0005840">
    <property type="term" value="C:ribosome"/>
    <property type="evidence" value="ECO:0007669"/>
    <property type="project" value="UniProtKB-KW"/>
</dbReference>
<dbReference type="FunFam" id="3.30.1490.10:FF:000001">
    <property type="entry name" value="30S ribosomal protein S8"/>
    <property type="match status" value="1"/>
</dbReference>
<evidence type="ECO:0008006" key="7">
    <source>
        <dbReference type="Google" id="ProtNLM"/>
    </source>
</evidence>
<comment type="caution">
    <text evidence="6">The sequence shown here is derived from an EMBL/GenBank/DDBJ whole genome shotgun (WGS) entry which is preliminary data.</text>
</comment>
<dbReference type="HAMAP" id="MF_01302_B">
    <property type="entry name" value="Ribosomal_uS8_B"/>
    <property type="match status" value="1"/>
</dbReference>
<accession>X0SRN2</accession>
<dbReference type="InterPro" id="IPR000630">
    <property type="entry name" value="Ribosomal_uS8"/>
</dbReference>
<evidence type="ECO:0000256" key="3">
    <source>
        <dbReference type="ARBA" id="ARBA00022884"/>
    </source>
</evidence>
<dbReference type="GO" id="GO:0005737">
    <property type="term" value="C:cytoplasm"/>
    <property type="evidence" value="ECO:0007669"/>
    <property type="project" value="UniProtKB-ARBA"/>
</dbReference>
<dbReference type="GO" id="GO:0003735">
    <property type="term" value="F:structural constituent of ribosome"/>
    <property type="evidence" value="ECO:0007669"/>
    <property type="project" value="InterPro"/>
</dbReference>
<protein>
    <recommendedName>
        <fullName evidence="7">30S ribosomal protein S8</fullName>
    </recommendedName>
</protein>
<proteinExistence type="inferred from homology"/>
<keyword evidence="3" id="KW-0694">RNA-binding</keyword>
<dbReference type="PANTHER" id="PTHR11758">
    <property type="entry name" value="40S RIBOSOMAL PROTEIN S15A"/>
    <property type="match status" value="1"/>
</dbReference>
<evidence type="ECO:0000256" key="2">
    <source>
        <dbReference type="ARBA" id="ARBA00022730"/>
    </source>
</evidence>
<dbReference type="GO" id="GO:0006412">
    <property type="term" value="P:translation"/>
    <property type="evidence" value="ECO:0007669"/>
    <property type="project" value="InterPro"/>
</dbReference>
<dbReference type="Pfam" id="PF00410">
    <property type="entry name" value="Ribosomal_S8"/>
    <property type="match status" value="1"/>
</dbReference>
<reference evidence="6" key="1">
    <citation type="journal article" date="2014" name="Front. Microbiol.">
        <title>High frequency of phylogenetically diverse reductive dehalogenase-homologous genes in deep subseafloor sedimentary metagenomes.</title>
        <authorList>
            <person name="Kawai M."/>
            <person name="Futagami T."/>
            <person name="Toyoda A."/>
            <person name="Takaki Y."/>
            <person name="Nishi S."/>
            <person name="Hori S."/>
            <person name="Arai W."/>
            <person name="Tsubouchi T."/>
            <person name="Morono Y."/>
            <person name="Uchiyama I."/>
            <person name="Ito T."/>
            <person name="Fujiyama A."/>
            <person name="Inagaki F."/>
            <person name="Takami H."/>
        </authorList>
    </citation>
    <scope>NUCLEOTIDE SEQUENCE</scope>
    <source>
        <strain evidence="6">Expedition CK06-06</strain>
    </source>
</reference>
<dbReference type="SUPFAM" id="SSF56047">
    <property type="entry name" value="Ribosomal protein S8"/>
    <property type="match status" value="1"/>
</dbReference>
<dbReference type="GO" id="GO:0019843">
    <property type="term" value="F:rRNA binding"/>
    <property type="evidence" value="ECO:0007669"/>
    <property type="project" value="UniProtKB-KW"/>
</dbReference>
<evidence type="ECO:0000313" key="6">
    <source>
        <dbReference type="EMBL" id="GAF78542.1"/>
    </source>
</evidence>
<gene>
    <name evidence="6" type="ORF">S01H1_16057</name>
</gene>
<dbReference type="FunFam" id="3.30.1370.30:FF:000002">
    <property type="entry name" value="30S ribosomal protein S8"/>
    <property type="match status" value="1"/>
</dbReference>
<dbReference type="InterPro" id="IPR035987">
    <property type="entry name" value="Ribosomal_uS8_sf"/>
</dbReference>
<keyword evidence="4" id="KW-0689">Ribosomal protein</keyword>
<dbReference type="GO" id="GO:1990904">
    <property type="term" value="C:ribonucleoprotein complex"/>
    <property type="evidence" value="ECO:0007669"/>
    <property type="project" value="UniProtKB-KW"/>
</dbReference>
<evidence type="ECO:0000256" key="1">
    <source>
        <dbReference type="ARBA" id="ARBA00006471"/>
    </source>
</evidence>